<organism evidence="1 2">
    <name type="scientific">Moheibacter sediminis</name>
    <dbReference type="NCBI Taxonomy" id="1434700"/>
    <lineage>
        <taxon>Bacteria</taxon>
        <taxon>Pseudomonadati</taxon>
        <taxon>Bacteroidota</taxon>
        <taxon>Flavobacteriia</taxon>
        <taxon>Flavobacteriales</taxon>
        <taxon>Weeksellaceae</taxon>
        <taxon>Moheibacter</taxon>
    </lineage>
</organism>
<sequence>MFRFVLFLSISFFSFNLNPDYLEWSTTPLKFSDFKGTPPKNSASPVNLSTMISFQSRQVQGMPPEMTIYNRMDRDASWINSKKEEILQIQQIHFNTSELYARKIRKEMKRMNDAKVIEKDKYSEAVKKYTSTLHKIQKSKKVLLEDQPNLIKLWDKQIKDSLNLFKDYAK</sequence>
<dbReference type="RefSeq" id="WP_084016705.1">
    <property type="nucleotide sequence ID" value="NZ_FWXS01000003.1"/>
</dbReference>
<name>A0A1W1ZN29_9FLAO</name>
<keyword evidence="2" id="KW-1185">Reference proteome</keyword>
<accession>A0A1W1ZN29</accession>
<gene>
    <name evidence="1" type="ORF">SAMN06296427_103115</name>
</gene>
<dbReference type="EMBL" id="FWXS01000003">
    <property type="protein sequence ID" value="SMC49960.1"/>
    <property type="molecule type" value="Genomic_DNA"/>
</dbReference>
<dbReference type="STRING" id="1434700.SAMN06296427_103115"/>
<evidence type="ECO:0000313" key="1">
    <source>
        <dbReference type="EMBL" id="SMC49960.1"/>
    </source>
</evidence>
<dbReference type="OrthoDB" id="5431540at2"/>
<proteinExistence type="predicted"/>
<evidence type="ECO:0000313" key="2">
    <source>
        <dbReference type="Proteomes" id="UP000192393"/>
    </source>
</evidence>
<dbReference type="AlphaFoldDB" id="A0A1W1ZN29"/>
<protein>
    <submittedName>
        <fullName evidence="1">Uncharacterized protein</fullName>
    </submittedName>
</protein>
<dbReference type="Proteomes" id="UP000192393">
    <property type="component" value="Unassembled WGS sequence"/>
</dbReference>
<reference evidence="1 2" key="1">
    <citation type="submission" date="2017-04" db="EMBL/GenBank/DDBJ databases">
        <authorList>
            <person name="Afonso C.L."/>
            <person name="Miller P.J."/>
            <person name="Scott M.A."/>
            <person name="Spackman E."/>
            <person name="Goraichik I."/>
            <person name="Dimitrov K.M."/>
            <person name="Suarez D.L."/>
            <person name="Swayne D.E."/>
        </authorList>
    </citation>
    <scope>NUCLEOTIDE SEQUENCE [LARGE SCALE GENOMIC DNA]</scope>
    <source>
        <strain evidence="1 2">CGMCC 1.12708</strain>
    </source>
</reference>